<dbReference type="InterPro" id="IPR013783">
    <property type="entry name" value="Ig-like_fold"/>
</dbReference>
<sequence length="615" mass="68237">MLFTWKSPKRGTRATVNHIEVQPSGIKRERINATSVAGGSVRKSSLPPPTAPFHHHFQQPPIVPLSLLPLPPPPSSLSPPPPVLLVPHLAAAAPATTRKERNIREIDHQEYAQHLQTVNRHTPTTEDIYGSTEILSAGIRGPYSARHLGGMVLWASILFLQGAGFAGSMTSGIPGVPENITVMFLNPTSVRVSWSTSQVEQVEKYDVTYKPTDARVVAVVAGNSEAVTLSGLRADTQYQLVVTAVRAGKKYRSRPIVFRTLEPPRTFPQQDATVTNGPLPPSPPSSQQPQPYIQIRGVEVGIVILVLIVWAGAIALFFNRWGKIRMLLPYQPDYKEQLKVPGTGVCTATNTAYPQHSTQHTCSQHQHWSNHHVDSLDSGSGLGWPRPTRPRVNSAIDVADFLSQEFLRRHGSTSKLCRKVRSADNLPLASANRQAHQRRSSRSEGNEGDRESFLKPNQEDQEKYETTSPKRQGSPESGSKDLTETSLLDSNYQQPSSRDSPVPSTTATSMVAKRFSGWRIPGSHEYVKCPIQQPVSMDERCYRRSCEPESGALSRHHHHRHHHHHRLDGEHYSKSYDCARRTPESSIDVKHFGLPILSVSEPSPPDEDGRVDDYL</sequence>
<feature type="compositionally biased region" description="Polar residues" evidence="1">
    <location>
        <begin position="267"/>
        <end position="276"/>
    </location>
</feature>
<protein>
    <recommendedName>
        <fullName evidence="3">Fibronectin type-III domain-containing protein</fullName>
    </recommendedName>
</protein>
<feature type="region of interest" description="Disordered" evidence="1">
    <location>
        <begin position="427"/>
        <end position="507"/>
    </location>
</feature>
<dbReference type="Gene3D" id="2.60.40.10">
    <property type="entry name" value="Immunoglobulins"/>
    <property type="match status" value="1"/>
</dbReference>
<feature type="domain" description="Fibronectin type-III" evidence="3">
    <location>
        <begin position="176"/>
        <end position="263"/>
    </location>
</feature>
<dbReference type="CDD" id="cd00063">
    <property type="entry name" value="FN3"/>
    <property type="match status" value="1"/>
</dbReference>
<evidence type="ECO:0000313" key="5">
    <source>
        <dbReference type="Proteomes" id="UP001607302"/>
    </source>
</evidence>
<keyword evidence="2" id="KW-0472">Membrane</keyword>
<keyword evidence="5" id="KW-1185">Reference proteome</keyword>
<dbReference type="InterPro" id="IPR036116">
    <property type="entry name" value="FN3_sf"/>
</dbReference>
<dbReference type="Pfam" id="PF00041">
    <property type="entry name" value="fn3"/>
    <property type="match status" value="1"/>
</dbReference>
<dbReference type="Proteomes" id="UP001607302">
    <property type="component" value="Unassembled WGS sequence"/>
</dbReference>
<dbReference type="SUPFAM" id="SSF49265">
    <property type="entry name" value="Fibronectin type III"/>
    <property type="match status" value="1"/>
</dbReference>
<accession>A0ABD2BFG4</accession>
<keyword evidence="2" id="KW-0812">Transmembrane</keyword>
<comment type="caution">
    <text evidence="4">The sequence shown here is derived from an EMBL/GenBank/DDBJ whole genome shotgun (WGS) entry which is preliminary data.</text>
</comment>
<dbReference type="PROSITE" id="PS50853">
    <property type="entry name" value="FN3"/>
    <property type="match status" value="1"/>
</dbReference>
<evidence type="ECO:0000259" key="3">
    <source>
        <dbReference type="PROSITE" id="PS50853"/>
    </source>
</evidence>
<keyword evidence="2" id="KW-1133">Transmembrane helix</keyword>
<dbReference type="AlphaFoldDB" id="A0ABD2BFG4"/>
<feature type="compositionally biased region" description="Polar residues" evidence="1">
    <location>
        <begin position="466"/>
        <end position="477"/>
    </location>
</feature>
<dbReference type="InterPro" id="IPR032073">
    <property type="entry name" value="FNDC5_C"/>
</dbReference>
<dbReference type="InterPro" id="IPR003961">
    <property type="entry name" value="FN3_dom"/>
</dbReference>
<name>A0ABD2BFG4_VESSQ</name>
<organism evidence="4 5">
    <name type="scientific">Vespula squamosa</name>
    <name type="common">Southern yellow jacket</name>
    <name type="synonym">Wasp</name>
    <dbReference type="NCBI Taxonomy" id="30214"/>
    <lineage>
        <taxon>Eukaryota</taxon>
        <taxon>Metazoa</taxon>
        <taxon>Ecdysozoa</taxon>
        <taxon>Arthropoda</taxon>
        <taxon>Hexapoda</taxon>
        <taxon>Insecta</taxon>
        <taxon>Pterygota</taxon>
        <taxon>Neoptera</taxon>
        <taxon>Endopterygota</taxon>
        <taxon>Hymenoptera</taxon>
        <taxon>Apocrita</taxon>
        <taxon>Aculeata</taxon>
        <taxon>Vespoidea</taxon>
        <taxon>Vespidae</taxon>
        <taxon>Vespinae</taxon>
        <taxon>Vespula</taxon>
    </lineage>
</organism>
<feature type="transmembrane region" description="Helical" evidence="2">
    <location>
        <begin position="300"/>
        <end position="318"/>
    </location>
</feature>
<feature type="region of interest" description="Disordered" evidence="1">
    <location>
        <begin position="266"/>
        <end position="289"/>
    </location>
</feature>
<dbReference type="PANTHER" id="PTHR21104">
    <property type="entry name" value="FIBRONECTIN TYPE III DOMAIN-CONTAINING PROTEIN"/>
    <property type="match status" value="1"/>
</dbReference>
<feature type="compositionally biased region" description="Basic and acidic residues" evidence="1">
    <location>
        <begin position="441"/>
        <end position="465"/>
    </location>
</feature>
<evidence type="ECO:0000313" key="4">
    <source>
        <dbReference type="EMBL" id="KAL2731395.1"/>
    </source>
</evidence>
<dbReference type="Pfam" id="PF16066">
    <property type="entry name" value="DUF4808"/>
    <property type="match status" value="1"/>
</dbReference>
<evidence type="ECO:0000256" key="1">
    <source>
        <dbReference type="SAM" id="MobiDB-lite"/>
    </source>
</evidence>
<reference evidence="4 5" key="1">
    <citation type="journal article" date="2024" name="Ann. Entomol. Soc. Am.">
        <title>Genomic analyses of the southern and eastern yellowjacket wasps (Hymenoptera: Vespidae) reveal evolutionary signatures of social life.</title>
        <authorList>
            <person name="Catto M.A."/>
            <person name="Caine P.B."/>
            <person name="Orr S.E."/>
            <person name="Hunt B.G."/>
            <person name="Goodisman M.A.D."/>
        </authorList>
    </citation>
    <scope>NUCLEOTIDE SEQUENCE [LARGE SCALE GENOMIC DNA]</scope>
    <source>
        <strain evidence="4">233</strain>
        <tissue evidence="4">Head and thorax</tissue>
    </source>
</reference>
<feature type="compositionally biased region" description="Polar residues" evidence="1">
    <location>
        <begin position="484"/>
        <end position="507"/>
    </location>
</feature>
<gene>
    <name evidence="4" type="ORF">V1478_004940</name>
</gene>
<proteinExistence type="predicted"/>
<dbReference type="SMART" id="SM00060">
    <property type="entry name" value="FN3"/>
    <property type="match status" value="1"/>
</dbReference>
<dbReference type="EMBL" id="JAUDFV010000105">
    <property type="protein sequence ID" value="KAL2731395.1"/>
    <property type="molecule type" value="Genomic_DNA"/>
</dbReference>
<dbReference type="PANTHER" id="PTHR21104:SF2">
    <property type="entry name" value="FIBRONECTIN TYPE-III DOMAIN-CONTAINING PROTEIN"/>
    <property type="match status" value="1"/>
</dbReference>
<evidence type="ECO:0000256" key="2">
    <source>
        <dbReference type="SAM" id="Phobius"/>
    </source>
</evidence>